<name>A0ABT9SVR9_9GAMM</name>
<evidence type="ECO:0000313" key="6">
    <source>
        <dbReference type="Proteomes" id="UP001237737"/>
    </source>
</evidence>
<dbReference type="Gene3D" id="1.10.10.10">
    <property type="entry name" value="Winged helix-like DNA-binding domain superfamily/Winged helix DNA-binding domain"/>
    <property type="match status" value="1"/>
</dbReference>
<dbReference type="InterPro" id="IPR000835">
    <property type="entry name" value="HTH_MarR-typ"/>
</dbReference>
<dbReference type="Pfam" id="PF01047">
    <property type="entry name" value="MarR"/>
    <property type="match status" value="1"/>
</dbReference>
<dbReference type="SUPFAM" id="SSF46785">
    <property type="entry name" value="Winged helix' DNA-binding domain"/>
    <property type="match status" value="1"/>
</dbReference>
<dbReference type="Proteomes" id="UP001237737">
    <property type="component" value="Unassembled WGS sequence"/>
</dbReference>
<evidence type="ECO:0000313" key="5">
    <source>
        <dbReference type="EMBL" id="MDQ0009090.1"/>
    </source>
</evidence>
<dbReference type="PANTHER" id="PTHR33164:SF64">
    <property type="entry name" value="TRANSCRIPTIONAL REGULATOR SLYA"/>
    <property type="match status" value="1"/>
</dbReference>
<dbReference type="PANTHER" id="PTHR33164">
    <property type="entry name" value="TRANSCRIPTIONAL REGULATOR, MARR FAMILY"/>
    <property type="match status" value="1"/>
</dbReference>
<dbReference type="InterPro" id="IPR039422">
    <property type="entry name" value="MarR/SlyA-like"/>
</dbReference>
<dbReference type="InterPro" id="IPR036388">
    <property type="entry name" value="WH-like_DNA-bd_sf"/>
</dbReference>
<evidence type="ECO:0000256" key="1">
    <source>
        <dbReference type="ARBA" id="ARBA00023015"/>
    </source>
</evidence>
<protein>
    <submittedName>
        <fullName evidence="5">DNA-binding MarR family transcriptional regulator</fullName>
    </submittedName>
</protein>
<dbReference type="InterPro" id="IPR036390">
    <property type="entry name" value="WH_DNA-bd_sf"/>
</dbReference>
<dbReference type="RefSeq" id="WP_306848320.1">
    <property type="nucleotide sequence ID" value="NZ_JAUSSK010000002.1"/>
</dbReference>
<reference evidence="5 6" key="1">
    <citation type="submission" date="2023-07" db="EMBL/GenBank/DDBJ databases">
        <title>Sorghum-associated microbial communities from plants grown in Nebraska, USA.</title>
        <authorList>
            <person name="Schachtman D."/>
        </authorList>
    </citation>
    <scope>NUCLEOTIDE SEQUENCE [LARGE SCALE GENOMIC DNA]</scope>
    <source>
        <strain evidence="5 6">CC60</strain>
    </source>
</reference>
<evidence type="ECO:0000256" key="3">
    <source>
        <dbReference type="ARBA" id="ARBA00023163"/>
    </source>
</evidence>
<sequence>MKTVPKGRLAGSLPMNTGMKERQNVGAKDTIGEPNRMGDMDARNLADAIEMIRALSHLHRSLDDAKVALEAMVRAAGRPIDLALSHWAILTHLLVPQVCRQIDLKAQTNLASPHLSRLIESLVVRGFISRYQHPKDRRQYLLALTPEGRGVCMRMLLSITGTIDRGWLCQ</sequence>
<keyword evidence="6" id="KW-1185">Reference proteome</keyword>
<organism evidence="5 6">
    <name type="scientific">Luteibacter jiangsuensis</name>
    <dbReference type="NCBI Taxonomy" id="637577"/>
    <lineage>
        <taxon>Bacteria</taxon>
        <taxon>Pseudomonadati</taxon>
        <taxon>Pseudomonadota</taxon>
        <taxon>Gammaproteobacteria</taxon>
        <taxon>Lysobacterales</taxon>
        <taxon>Rhodanobacteraceae</taxon>
        <taxon>Luteibacter</taxon>
    </lineage>
</organism>
<keyword evidence="3" id="KW-0804">Transcription</keyword>
<dbReference type="PROSITE" id="PS50995">
    <property type="entry name" value="HTH_MARR_2"/>
    <property type="match status" value="1"/>
</dbReference>
<dbReference type="SMART" id="SM00347">
    <property type="entry name" value="HTH_MARR"/>
    <property type="match status" value="1"/>
</dbReference>
<feature type="domain" description="HTH marR-type" evidence="4">
    <location>
        <begin position="48"/>
        <end position="170"/>
    </location>
</feature>
<keyword evidence="2 5" id="KW-0238">DNA-binding</keyword>
<keyword evidence="1" id="KW-0805">Transcription regulation</keyword>
<evidence type="ECO:0000259" key="4">
    <source>
        <dbReference type="PROSITE" id="PS50995"/>
    </source>
</evidence>
<evidence type="ECO:0000256" key="2">
    <source>
        <dbReference type="ARBA" id="ARBA00023125"/>
    </source>
</evidence>
<dbReference type="EMBL" id="JAUSSK010000002">
    <property type="protein sequence ID" value="MDQ0009090.1"/>
    <property type="molecule type" value="Genomic_DNA"/>
</dbReference>
<comment type="caution">
    <text evidence="5">The sequence shown here is derived from an EMBL/GenBank/DDBJ whole genome shotgun (WGS) entry which is preliminary data.</text>
</comment>
<proteinExistence type="predicted"/>
<gene>
    <name evidence="5" type="ORF">J2T07_001267</name>
</gene>
<dbReference type="GO" id="GO:0003677">
    <property type="term" value="F:DNA binding"/>
    <property type="evidence" value="ECO:0007669"/>
    <property type="project" value="UniProtKB-KW"/>
</dbReference>
<accession>A0ABT9SVR9</accession>